<reference evidence="1" key="1">
    <citation type="submission" date="2021-02" db="EMBL/GenBank/DDBJ databases">
        <authorList>
            <consortium name="DOE Joint Genome Institute"/>
            <person name="Ahrendt S."/>
            <person name="Looney B.P."/>
            <person name="Miyauchi S."/>
            <person name="Morin E."/>
            <person name="Drula E."/>
            <person name="Courty P.E."/>
            <person name="Chicoki N."/>
            <person name="Fauchery L."/>
            <person name="Kohler A."/>
            <person name="Kuo A."/>
            <person name="Labutti K."/>
            <person name="Pangilinan J."/>
            <person name="Lipzen A."/>
            <person name="Riley R."/>
            <person name="Andreopoulos W."/>
            <person name="He G."/>
            <person name="Johnson J."/>
            <person name="Barry K.W."/>
            <person name="Grigoriev I.V."/>
            <person name="Nagy L."/>
            <person name="Hibbett D."/>
            <person name="Henrissat B."/>
            <person name="Matheny P.B."/>
            <person name="Labbe J."/>
            <person name="Martin F."/>
        </authorList>
    </citation>
    <scope>NUCLEOTIDE SEQUENCE</scope>
    <source>
        <strain evidence="1">EC-137</strain>
    </source>
</reference>
<protein>
    <submittedName>
        <fullName evidence="1">Uncharacterized protein</fullName>
    </submittedName>
</protein>
<evidence type="ECO:0000313" key="2">
    <source>
        <dbReference type="Proteomes" id="UP000814128"/>
    </source>
</evidence>
<dbReference type="EMBL" id="MU273880">
    <property type="protein sequence ID" value="KAI0027563.1"/>
    <property type="molecule type" value="Genomic_DNA"/>
</dbReference>
<sequence>MPRLSLYVRLLLTALWAFVGVRRVLGQQSSPSPSNTTSPSSDALEVAHQIAKNIVNNTSFTTLDLRTGTQLIWALAQQDMLSNTNISNETVATELDNIKLNSQGTITQNLTVGLAGIYAFLAYNSDELTNAQDVWMHQNSTLLKSDIQGQNSTAIQVGDIGMFIALSGYLYQATNDSKYLDSASRAAQCVLDNPSSGDFSSQNGTSNGSCTLLPGSAGAVIEGLALLAGLAKNETISRFVIEAVYNVTTSKAPSNDTQDSNASVPLNETQALFRGLFEAARWTNDSSTNKTIKQYMTSQLNSIQDSISNLSDLGASGNVQNPQDVDSAVSALSILDVAALYSMYKHNIRAQSRRYDYAYKFISSSLLFLFFRLSLSQPQRRFQPQLRSSDRCYRRWNRGRRPPTLLPNTLRCLPPFPSVARLSSGGNSKNTVSDLRREPNGQFADDASNQRCGTRALEDDIVASCAQQREFAGGCGWVAVTEFI</sequence>
<accession>A0ACB8Q785</accession>
<keyword evidence="2" id="KW-1185">Reference proteome</keyword>
<evidence type="ECO:0000313" key="1">
    <source>
        <dbReference type="EMBL" id="KAI0027563.1"/>
    </source>
</evidence>
<proteinExistence type="predicted"/>
<comment type="caution">
    <text evidence="1">The sequence shown here is derived from an EMBL/GenBank/DDBJ whole genome shotgun (WGS) entry which is preliminary data.</text>
</comment>
<gene>
    <name evidence="1" type="ORF">K488DRAFT_90721</name>
</gene>
<dbReference type="Proteomes" id="UP000814128">
    <property type="component" value="Unassembled WGS sequence"/>
</dbReference>
<name>A0ACB8Q785_9AGAM</name>
<reference evidence="1" key="2">
    <citation type="journal article" date="2022" name="New Phytol.">
        <title>Evolutionary transition to the ectomycorrhizal habit in the genomes of a hyperdiverse lineage of mushroom-forming fungi.</title>
        <authorList>
            <person name="Looney B."/>
            <person name="Miyauchi S."/>
            <person name="Morin E."/>
            <person name="Drula E."/>
            <person name="Courty P.E."/>
            <person name="Kohler A."/>
            <person name="Kuo A."/>
            <person name="LaButti K."/>
            <person name="Pangilinan J."/>
            <person name="Lipzen A."/>
            <person name="Riley R."/>
            <person name="Andreopoulos W."/>
            <person name="He G."/>
            <person name="Johnson J."/>
            <person name="Nolan M."/>
            <person name="Tritt A."/>
            <person name="Barry K.W."/>
            <person name="Grigoriev I.V."/>
            <person name="Nagy L.G."/>
            <person name="Hibbett D."/>
            <person name="Henrissat B."/>
            <person name="Matheny P.B."/>
            <person name="Labbe J."/>
            <person name="Martin F.M."/>
        </authorList>
    </citation>
    <scope>NUCLEOTIDE SEQUENCE</scope>
    <source>
        <strain evidence="1">EC-137</strain>
    </source>
</reference>
<organism evidence="1 2">
    <name type="scientific">Vararia minispora EC-137</name>
    <dbReference type="NCBI Taxonomy" id="1314806"/>
    <lineage>
        <taxon>Eukaryota</taxon>
        <taxon>Fungi</taxon>
        <taxon>Dikarya</taxon>
        <taxon>Basidiomycota</taxon>
        <taxon>Agaricomycotina</taxon>
        <taxon>Agaricomycetes</taxon>
        <taxon>Russulales</taxon>
        <taxon>Lachnocladiaceae</taxon>
        <taxon>Vararia</taxon>
    </lineage>
</organism>